<organism evidence="1 2">
    <name type="scientific">Acaulospora colombiana</name>
    <dbReference type="NCBI Taxonomy" id="27376"/>
    <lineage>
        <taxon>Eukaryota</taxon>
        <taxon>Fungi</taxon>
        <taxon>Fungi incertae sedis</taxon>
        <taxon>Mucoromycota</taxon>
        <taxon>Glomeromycotina</taxon>
        <taxon>Glomeromycetes</taxon>
        <taxon>Diversisporales</taxon>
        <taxon>Acaulosporaceae</taxon>
        <taxon>Acaulospora</taxon>
    </lineage>
</organism>
<proteinExistence type="predicted"/>
<gene>
    <name evidence="1" type="ORF">ACOLOM_LOCUS2472</name>
</gene>
<dbReference type="EMBL" id="CAJVPT010003254">
    <property type="protein sequence ID" value="CAG8493401.1"/>
    <property type="molecule type" value="Genomic_DNA"/>
</dbReference>
<protein>
    <submittedName>
        <fullName evidence="1">2210_t:CDS:1</fullName>
    </submittedName>
</protein>
<name>A0ACA9KWM8_9GLOM</name>
<dbReference type="Proteomes" id="UP000789525">
    <property type="component" value="Unassembled WGS sequence"/>
</dbReference>
<evidence type="ECO:0000313" key="2">
    <source>
        <dbReference type="Proteomes" id="UP000789525"/>
    </source>
</evidence>
<reference evidence="1" key="1">
    <citation type="submission" date="2021-06" db="EMBL/GenBank/DDBJ databases">
        <authorList>
            <person name="Kallberg Y."/>
            <person name="Tangrot J."/>
            <person name="Rosling A."/>
        </authorList>
    </citation>
    <scope>NUCLEOTIDE SEQUENCE</scope>
    <source>
        <strain evidence="1">CL356</strain>
    </source>
</reference>
<sequence length="817" mass="94483">MSKYFNPWSQKKGREPAEVCNEVIKKDNDESGTKAKDSTSVEERKTVRSKIPLSFHPIRAKSNRAMKSKQYSEAIALLDQLINMYPDNYYILYDRASVYSNMGENNLALKEVDKAIKSDPTKVDAIYFCGEIHLTLGNLEAARKMFTQGLTKDPDNPRAANALRSRAILNKNVGKIKNAASDLDKLILKTDYSDRDAILQRGRIYLDMKEYGEGLGFLRKVVRNEDVCELLILCGTFSQKLKYFELASYYFNTACNQNPNNSLAFAKYAKINFVTKDFSSSLKNFEIALSLGHKIDASFLRKRGQVYYELKQYNKALLDINEALKLHEKSTTYVIRAKIFKMFKCIEKALSDLDKSLELDPGNEKARSLKMQYTEFANRHNNQLDILNSQIAKTLDAKFLVKRAHLYRLMKRYDEALKDLNDATTILPDDVDAHIEYGEIYRNQSNYDNALYHLSKALLKDPQSDYIQRLLGRIYYLKNDPFAAKYRLKLSLTRNKFSSAYRYLGKSEMLLGHVEEAIENFNKALQLQPVDPDVLLDRAEAFAQLKKYEESLEDLDQAIELSYENERIYELKGLINARLGKYQEALEYLNTFTEIHSKDNLSPNINALLVRAKILFKFSLYFNSLSDYNKILEIEPTHVEALFNRGKIHLEIGEYEKSLSDFSNLLDPQVKPYGLRNVLSTEEQDVLRKLLCLRAESYYHLNRYEDALDSLGRVSHEYKNALVVLNKIRYPNFGSDDLERDDEYRNLKRRVFSLRGMTHSDLGEYEKALADFDAALEDGDCGSRSWVIYCERSRTLLREGNKEKAWEDLKKVLTADL</sequence>
<keyword evidence="2" id="KW-1185">Reference proteome</keyword>
<comment type="caution">
    <text evidence="1">The sequence shown here is derived from an EMBL/GenBank/DDBJ whole genome shotgun (WGS) entry which is preliminary data.</text>
</comment>
<evidence type="ECO:0000313" key="1">
    <source>
        <dbReference type="EMBL" id="CAG8493401.1"/>
    </source>
</evidence>
<accession>A0ACA9KWM8</accession>